<gene>
    <name evidence="8" type="ORF">FHR95_003144</name>
</gene>
<reference evidence="8 9" key="1">
    <citation type="submission" date="2020-08" db="EMBL/GenBank/DDBJ databases">
        <title>Genomic Encyclopedia of Type Strains, Phase III (KMG-III): the genomes of soil and plant-associated and newly described type strains.</title>
        <authorList>
            <person name="Whitman W."/>
        </authorList>
    </citation>
    <scope>NUCLEOTIDE SEQUENCE [LARGE SCALE GENOMIC DNA]</scope>
    <source>
        <strain evidence="8 9">CECT 7341</strain>
    </source>
</reference>
<evidence type="ECO:0000256" key="6">
    <source>
        <dbReference type="RuleBase" id="RU366058"/>
    </source>
</evidence>
<evidence type="ECO:0000313" key="9">
    <source>
        <dbReference type="Proteomes" id="UP000563050"/>
    </source>
</evidence>
<keyword evidence="9" id="KW-1185">Reference proteome</keyword>
<name>A0A7W5H0H5_9GAMM</name>
<feature type="transmembrane region" description="Helical" evidence="6">
    <location>
        <begin position="7"/>
        <end position="28"/>
    </location>
</feature>
<keyword evidence="3 6" id="KW-0812">Transmembrane</keyword>
<dbReference type="RefSeq" id="WP_221199361.1">
    <property type="nucleotide sequence ID" value="NZ_JACHXQ010000014.1"/>
</dbReference>
<dbReference type="GO" id="GO:0005886">
    <property type="term" value="C:plasma membrane"/>
    <property type="evidence" value="ECO:0007669"/>
    <property type="project" value="UniProtKB-SubCell"/>
</dbReference>
<feature type="transmembrane region" description="Helical" evidence="6">
    <location>
        <begin position="131"/>
        <end position="154"/>
    </location>
</feature>
<comment type="caution">
    <text evidence="8">The sequence shown here is derived from an EMBL/GenBank/DDBJ whole genome shotgun (WGS) entry which is preliminary data.</text>
</comment>
<keyword evidence="5 6" id="KW-0472">Membrane</keyword>
<dbReference type="Pfam" id="PF09335">
    <property type="entry name" value="VTT_dom"/>
    <property type="match status" value="1"/>
</dbReference>
<feature type="domain" description="VTT" evidence="7">
    <location>
        <begin position="70"/>
        <end position="186"/>
    </location>
</feature>
<accession>A0A7W5H0H5</accession>
<sequence length="234" mass="24850">MTTPAVWAFRAGLLATVTAIMAGIWWLLQGLGLPMSFSPSGIAVWFNSQGNLGPLLLLLLMMLAVVVGPIPTLPVTAAAGLAFGLVPGVLLSIIGAMTGAMIAFTLARLLGRDALRARLPSNPLFGIQGSQRLLFLTVLVTRLVPIFSFALVSYAAGVTAITAGRFALGTVVGMLPMTLVFVSLGRAFELHPLLSITAAVAILTAMTLLPWYLSRRRHSRLARWLHLDDEPPGK</sequence>
<evidence type="ECO:0000256" key="1">
    <source>
        <dbReference type="ARBA" id="ARBA00004651"/>
    </source>
</evidence>
<feature type="transmembrane region" description="Helical" evidence="6">
    <location>
        <begin position="89"/>
        <end position="111"/>
    </location>
</feature>
<evidence type="ECO:0000313" key="8">
    <source>
        <dbReference type="EMBL" id="MBB3185554.1"/>
    </source>
</evidence>
<dbReference type="PANTHER" id="PTHR12677:SF59">
    <property type="entry name" value="GOLGI APPARATUS MEMBRANE PROTEIN TVP38-RELATED"/>
    <property type="match status" value="1"/>
</dbReference>
<dbReference type="AlphaFoldDB" id="A0A7W5H0H5"/>
<feature type="transmembrane region" description="Helical" evidence="6">
    <location>
        <begin position="166"/>
        <end position="187"/>
    </location>
</feature>
<evidence type="ECO:0000256" key="5">
    <source>
        <dbReference type="ARBA" id="ARBA00023136"/>
    </source>
</evidence>
<feature type="transmembrane region" description="Helical" evidence="6">
    <location>
        <begin position="193"/>
        <end position="213"/>
    </location>
</feature>
<dbReference type="InterPro" id="IPR032816">
    <property type="entry name" value="VTT_dom"/>
</dbReference>
<proteinExistence type="inferred from homology"/>
<dbReference type="PANTHER" id="PTHR12677">
    <property type="entry name" value="GOLGI APPARATUS MEMBRANE PROTEIN TVP38-RELATED"/>
    <property type="match status" value="1"/>
</dbReference>
<evidence type="ECO:0000259" key="7">
    <source>
        <dbReference type="Pfam" id="PF09335"/>
    </source>
</evidence>
<evidence type="ECO:0000256" key="4">
    <source>
        <dbReference type="ARBA" id="ARBA00022989"/>
    </source>
</evidence>
<dbReference type="InterPro" id="IPR015414">
    <property type="entry name" value="TMEM64"/>
</dbReference>
<keyword evidence="2 6" id="KW-1003">Cell membrane</keyword>
<keyword evidence="4 6" id="KW-1133">Transmembrane helix</keyword>
<evidence type="ECO:0000256" key="3">
    <source>
        <dbReference type="ARBA" id="ARBA00022692"/>
    </source>
</evidence>
<comment type="similarity">
    <text evidence="6">Belongs to the TVP38/TMEM64 family.</text>
</comment>
<feature type="transmembrane region" description="Helical" evidence="6">
    <location>
        <begin position="55"/>
        <end position="82"/>
    </location>
</feature>
<comment type="subcellular location">
    <subcellularLocation>
        <location evidence="1 6">Cell membrane</location>
        <topology evidence="1 6">Multi-pass membrane protein</topology>
    </subcellularLocation>
</comment>
<evidence type="ECO:0000256" key="2">
    <source>
        <dbReference type="ARBA" id="ARBA00022475"/>
    </source>
</evidence>
<protein>
    <recommendedName>
        <fullName evidence="6">TVP38/TMEM64 family membrane protein</fullName>
    </recommendedName>
</protein>
<organism evidence="8 9">
    <name type="scientific">Halomonas fontilapidosi</name>
    <dbReference type="NCBI Taxonomy" id="616675"/>
    <lineage>
        <taxon>Bacteria</taxon>
        <taxon>Pseudomonadati</taxon>
        <taxon>Pseudomonadota</taxon>
        <taxon>Gammaproteobacteria</taxon>
        <taxon>Oceanospirillales</taxon>
        <taxon>Halomonadaceae</taxon>
        <taxon>Halomonas</taxon>
    </lineage>
</organism>
<dbReference type="EMBL" id="JACHXQ010000014">
    <property type="protein sequence ID" value="MBB3185554.1"/>
    <property type="molecule type" value="Genomic_DNA"/>
</dbReference>
<dbReference type="Proteomes" id="UP000563050">
    <property type="component" value="Unassembled WGS sequence"/>
</dbReference>